<dbReference type="Proteomes" id="UP000053750">
    <property type="component" value="Unassembled WGS sequence"/>
</dbReference>
<name>A0A9W5W7E3_9BACL</name>
<dbReference type="RefSeq" id="WP_036586075.1">
    <property type="nucleotide sequence ID" value="NZ_KK082115.1"/>
</dbReference>
<evidence type="ECO:0008006" key="4">
    <source>
        <dbReference type="Google" id="ProtNLM"/>
    </source>
</evidence>
<evidence type="ECO:0000256" key="1">
    <source>
        <dbReference type="ARBA" id="ARBA00022801"/>
    </source>
</evidence>
<dbReference type="InterPro" id="IPR009097">
    <property type="entry name" value="Cyclic_Pdiesterase"/>
</dbReference>
<dbReference type="OrthoDB" id="9789350at2"/>
<comment type="caution">
    <text evidence="2">The sequence shown here is derived from an EMBL/GenBank/DDBJ whole genome shotgun (WGS) entry which is preliminary data.</text>
</comment>
<dbReference type="PANTHER" id="PTHR35561:SF1">
    <property type="entry name" value="RNA 2',3'-CYCLIC PHOSPHODIESTERASE"/>
    <property type="match status" value="1"/>
</dbReference>
<dbReference type="PANTHER" id="PTHR35561">
    <property type="entry name" value="RNA 2',3'-CYCLIC PHOSPHODIESTERASE"/>
    <property type="match status" value="1"/>
</dbReference>
<reference evidence="2 3" key="1">
    <citation type="submission" date="2014-02" db="EMBL/GenBank/DDBJ databases">
        <title>Genome sequence of Paenibacillus darwinianus reveals adaptive mechanisms for survival in Antarctic soils.</title>
        <authorList>
            <person name="Dsouza M."/>
            <person name="Taylor M.W."/>
            <person name="Turner S.J."/>
            <person name="Aislabie J."/>
        </authorList>
    </citation>
    <scope>NUCLEOTIDE SEQUENCE [LARGE SCALE GENOMIC DNA]</scope>
    <source>
        <strain evidence="2 3">CE1</strain>
    </source>
</reference>
<protein>
    <recommendedName>
        <fullName evidence="4">2'-5' RNA ligase</fullName>
    </recommendedName>
</protein>
<dbReference type="AlphaFoldDB" id="A0A9W5W7E3"/>
<dbReference type="GO" id="GO:0004113">
    <property type="term" value="F:2',3'-cyclic-nucleotide 3'-phosphodiesterase activity"/>
    <property type="evidence" value="ECO:0007669"/>
    <property type="project" value="InterPro"/>
</dbReference>
<dbReference type="Gene3D" id="3.90.1140.10">
    <property type="entry name" value="Cyclic phosphodiesterase"/>
    <property type="match status" value="1"/>
</dbReference>
<dbReference type="SUPFAM" id="SSF55144">
    <property type="entry name" value="LigT-like"/>
    <property type="match status" value="1"/>
</dbReference>
<dbReference type="InterPro" id="IPR004175">
    <property type="entry name" value="RNA_CPDase"/>
</dbReference>
<evidence type="ECO:0000313" key="3">
    <source>
        <dbReference type="Proteomes" id="UP000053750"/>
    </source>
</evidence>
<proteinExistence type="predicted"/>
<keyword evidence="1" id="KW-0378">Hydrolase</keyword>
<dbReference type="EMBL" id="JFHU01000094">
    <property type="protein sequence ID" value="EXX89495.1"/>
    <property type="molecule type" value="Genomic_DNA"/>
</dbReference>
<gene>
    <name evidence="2" type="ORF">BG53_15545</name>
</gene>
<keyword evidence="3" id="KW-1185">Reference proteome</keyword>
<dbReference type="GO" id="GO:0008664">
    <property type="term" value="F:RNA 2',3'-cyclic 3'-phosphodiesterase activity"/>
    <property type="evidence" value="ECO:0007669"/>
    <property type="project" value="InterPro"/>
</dbReference>
<evidence type="ECO:0000313" key="2">
    <source>
        <dbReference type="EMBL" id="EXX89495.1"/>
    </source>
</evidence>
<organism evidence="2 3">
    <name type="scientific">Paenibacillus darwinianus</name>
    <dbReference type="NCBI Taxonomy" id="1380763"/>
    <lineage>
        <taxon>Bacteria</taxon>
        <taxon>Bacillati</taxon>
        <taxon>Bacillota</taxon>
        <taxon>Bacilli</taxon>
        <taxon>Bacillales</taxon>
        <taxon>Paenibacillaceae</taxon>
        <taxon>Paenibacillus</taxon>
    </lineage>
</organism>
<accession>A0A9W5W7E3</accession>
<sequence length="102" mass="12040">MNNSIRLFTGIALPEPIRSELRSRLPEWRRKLVFERWPEAEKRPYHPHLTIARKYKGTDRWDASMMDDGFTPLSIMVHETVLFQSSLGRSSMYEIIHRSPLG</sequence>